<sequence length="87" mass="10028">MIGYSSMPIRNRQRDKGHPRLSRRAVSFSFMVGVRSASELNHHDYRITLDSLRTNTSRCGYSSEKAQTRKKSLRSIAKVVKIDDESR</sequence>
<proteinExistence type="predicted"/>
<dbReference type="Proteomes" id="UP000189956">
    <property type="component" value="Unassembled WGS sequence"/>
</dbReference>
<gene>
    <name evidence="2" type="ORF">SAMN02745205_00901</name>
</gene>
<reference evidence="2 3" key="1">
    <citation type="submission" date="2017-02" db="EMBL/GenBank/DDBJ databases">
        <authorList>
            <person name="Peterson S.W."/>
        </authorList>
    </citation>
    <scope>NUCLEOTIDE SEQUENCE [LARGE SCALE GENOMIC DNA]</scope>
    <source>
        <strain evidence="2 3">ATCC 700135</strain>
    </source>
</reference>
<evidence type="ECO:0000256" key="1">
    <source>
        <dbReference type="SAM" id="MobiDB-lite"/>
    </source>
</evidence>
<accession>A0A1T4KXH7</accession>
<protein>
    <submittedName>
        <fullName evidence="2">Uncharacterized protein</fullName>
    </submittedName>
</protein>
<dbReference type="EMBL" id="FUWL01000006">
    <property type="protein sequence ID" value="SJZ47144.1"/>
    <property type="molecule type" value="Genomic_DNA"/>
</dbReference>
<organism evidence="2 3">
    <name type="scientific">Porphyromonas cangingivalis</name>
    <dbReference type="NCBI Taxonomy" id="36874"/>
    <lineage>
        <taxon>Bacteria</taxon>
        <taxon>Pseudomonadati</taxon>
        <taxon>Bacteroidota</taxon>
        <taxon>Bacteroidia</taxon>
        <taxon>Bacteroidales</taxon>
        <taxon>Porphyromonadaceae</taxon>
        <taxon>Porphyromonas</taxon>
    </lineage>
</organism>
<evidence type="ECO:0000313" key="3">
    <source>
        <dbReference type="Proteomes" id="UP000189956"/>
    </source>
</evidence>
<evidence type="ECO:0000313" key="2">
    <source>
        <dbReference type="EMBL" id="SJZ47144.1"/>
    </source>
</evidence>
<name>A0A1T4KXH7_PORCN</name>
<feature type="region of interest" description="Disordered" evidence="1">
    <location>
        <begin position="1"/>
        <end position="21"/>
    </location>
</feature>
<dbReference type="AlphaFoldDB" id="A0A1T4KXH7"/>